<feature type="transmembrane region" description="Helical" evidence="8">
    <location>
        <begin position="247"/>
        <end position="265"/>
    </location>
</feature>
<dbReference type="Proteomes" id="UP000674938">
    <property type="component" value="Unassembled WGS sequence"/>
</dbReference>
<dbReference type="RefSeq" id="WP_209524557.1">
    <property type="nucleotide sequence ID" value="NZ_JAEEGA010000001.1"/>
</dbReference>
<dbReference type="PANTHER" id="PTHR43394:SF1">
    <property type="entry name" value="ATP-BINDING CASSETTE SUB-FAMILY B MEMBER 10, MITOCHONDRIAL"/>
    <property type="match status" value="1"/>
</dbReference>
<keyword evidence="12" id="KW-1185">Reference proteome</keyword>
<feature type="domain" description="ABC transporter" evidence="9">
    <location>
        <begin position="337"/>
        <end position="571"/>
    </location>
</feature>
<evidence type="ECO:0000259" key="9">
    <source>
        <dbReference type="PROSITE" id="PS50893"/>
    </source>
</evidence>
<dbReference type="AlphaFoldDB" id="A0A940P8V1"/>
<dbReference type="GO" id="GO:0005886">
    <property type="term" value="C:plasma membrane"/>
    <property type="evidence" value="ECO:0007669"/>
    <property type="project" value="UniProtKB-SubCell"/>
</dbReference>
<evidence type="ECO:0000256" key="1">
    <source>
        <dbReference type="ARBA" id="ARBA00004651"/>
    </source>
</evidence>
<evidence type="ECO:0000259" key="10">
    <source>
        <dbReference type="PROSITE" id="PS50929"/>
    </source>
</evidence>
<feature type="transmembrane region" description="Helical" evidence="8">
    <location>
        <begin position="131"/>
        <end position="154"/>
    </location>
</feature>
<dbReference type="GO" id="GO:0015421">
    <property type="term" value="F:ABC-type oligopeptide transporter activity"/>
    <property type="evidence" value="ECO:0007669"/>
    <property type="project" value="TreeGrafter"/>
</dbReference>
<dbReference type="InterPro" id="IPR003439">
    <property type="entry name" value="ABC_transporter-like_ATP-bd"/>
</dbReference>
<comment type="caution">
    <text evidence="11">The sequence shown here is derived from an EMBL/GenBank/DDBJ whole genome shotgun (WGS) entry which is preliminary data.</text>
</comment>
<dbReference type="EMBL" id="JAEEGA010000001">
    <property type="protein sequence ID" value="MBP1039663.1"/>
    <property type="molecule type" value="Genomic_DNA"/>
</dbReference>
<feature type="transmembrane region" description="Helical" evidence="8">
    <location>
        <begin position="57"/>
        <end position="77"/>
    </location>
</feature>
<dbReference type="FunFam" id="3.40.50.300:FF:000287">
    <property type="entry name" value="Multidrug ABC transporter ATP-binding protein"/>
    <property type="match status" value="1"/>
</dbReference>
<evidence type="ECO:0000313" key="11">
    <source>
        <dbReference type="EMBL" id="MBP1039663.1"/>
    </source>
</evidence>
<dbReference type="InterPro" id="IPR036640">
    <property type="entry name" value="ABC1_TM_sf"/>
</dbReference>
<feature type="domain" description="ABC transmembrane type-1" evidence="10">
    <location>
        <begin position="19"/>
        <end position="303"/>
    </location>
</feature>
<comment type="subcellular location">
    <subcellularLocation>
        <location evidence="1">Cell membrane</location>
        <topology evidence="1">Multi-pass membrane protein</topology>
    </subcellularLocation>
</comment>
<dbReference type="PROSITE" id="PS00211">
    <property type="entry name" value="ABC_TRANSPORTER_1"/>
    <property type="match status" value="1"/>
</dbReference>
<dbReference type="InterPro" id="IPR011527">
    <property type="entry name" value="ABC1_TM_dom"/>
</dbReference>
<proteinExistence type="predicted"/>
<dbReference type="PANTHER" id="PTHR43394">
    <property type="entry name" value="ATP-DEPENDENT PERMEASE MDL1, MITOCHONDRIAL"/>
    <property type="match status" value="1"/>
</dbReference>
<dbReference type="InterPro" id="IPR039421">
    <property type="entry name" value="Type_1_exporter"/>
</dbReference>
<name>A0A940P8V1_9ENTE</name>
<dbReference type="Gene3D" id="3.40.50.300">
    <property type="entry name" value="P-loop containing nucleotide triphosphate hydrolases"/>
    <property type="match status" value="1"/>
</dbReference>
<dbReference type="PROSITE" id="PS51257">
    <property type="entry name" value="PROKAR_LIPOPROTEIN"/>
    <property type="match status" value="1"/>
</dbReference>
<feature type="transmembrane region" description="Helical" evidence="8">
    <location>
        <begin position="17"/>
        <end position="37"/>
    </location>
</feature>
<reference evidence="11" key="1">
    <citation type="submission" date="2020-12" db="EMBL/GenBank/DDBJ databases">
        <title>Vagococcus allomyrinae sp. nov. and Enterococcus lavae sp. nov., isolated from the larvae of Allomyrina dichotoma.</title>
        <authorList>
            <person name="Lee S.D."/>
        </authorList>
    </citation>
    <scope>NUCLEOTIDE SEQUENCE</scope>
    <source>
        <strain evidence="11">BWB3-3</strain>
    </source>
</reference>
<evidence type="ECO:0000256" key="7">
    <source>
        <dbReference type="ARBA" id="ARBA00023136"/>
    </source>
</evidence>
<dbReference type="Pfam" id="PF00005">
    <property type="entry name" value="ABC_tran"/>
    <property type="match status" value="1"/>
</dbReference>
<dbReference type="PROSITE" id="PS50929">
    <property type="entry name" value="ABC_TM1F"/>
    <property type="match status" value="1"/>
</dbReference>
<evidence type="ECO:0000256" key="3">
    <source>
        <dbReference type="ARBA" id="ARBA00022692"/>
    </source>
</evidence>
<sequence length="574" mass="63651">MKTVLRVLKDSRAYHRYIWLGIGAIACSTLASLYAPWAMQQLTALITSGDADIASKSLKMGLILLLVYLLQAIFNYIKGYYTHLGAYYYVAELRLAVYDKLQHLSLRFYSDKQTGQLMSYVMNDAGGAERLFAHVFPDLVVHGLTLLAVGFMLFTINVPLALVSLVSVPLIIFANYVYSKRALPLWGKNAKVMAEMSGTLQDNLSGMKEIQAFNQQESEKERMRAVIDKERDAILEAVKTDEFVRPLISFFSSVGLVGVIIYGGYFTSVGQMEVAELVGFTLYLNLFYGPISALSSLNESANMAIASCQRVFDLLDQESEVKELSDARSVSHLAGKIELRRLDFHYHVGQPVLKEIDLIIQPGQTIALVGSTGVGKTTISNLLNRFYDPVAGQILFDDLDLKTMTLGSIRNNISMVLQDTFLFNGTVYENIVYGLKHATKEQTIAAAKAANAHSFITALEDGYETLIGERGLRLSGGQKQRLSIARAILRDTPILIMDEATSALDTETEREIQQALDTISKGRTTVVIAHRLSTIRHADLIVVLDQAQIAELGTHEELIQRGGVYARLCQNQHI</sequence>
<dbReference type="Gene3D" id="1.20.1560.10">
    <property type="entry name" value="ABC transporter type 1, transmembrane domain"/>
    <property type="match status" value="1"/>
</dbReference>
<evidence type="ECO:0000256" key="6">
    <source>
        <dbReference type="ARBA" id="ARBA00022989"/>
    </source>
</evidence>
<dbReference type="GO" id="GO:0005524">
    <property type="term" value="F:ATP binding"/>
    <property type="evidence" value="ECO:0007669"/>
    <property type="project" value="UniProtKB-KW"/>
</dbReference>
<dbReference type="SUPFAM" id="SSF90123">
    <property type="entry name" value="ABC transporter transmembrane region"/>
    <property type="match status" value="1"/>
</dbReference>
<keyword evidence="5 11" id="KW-0067">ATP-binding</keyword>
<accession>A0A940P8V1</accession>
<feature type="transmembrane region" description="Helical" evidence="8">
    <location>
        <begin position="160"/>
        <end position="178"/>
    </location>
</feature>
<dbReference type="PROSITE" id="PS50893">
    <property type="entry name" value="ABC_TRANSPORTER_2"/>
    <property type="match status" value="1"/>
</dbReference>
<dbReference type="SUPFAM" id="SSF52540">
    <property type="entry name" value="P-loop containing nucleoside triphosphate hydrolases"/>
    <property type="match status" value="1"/>
</dbReference>
<dbReference type="InterPro" id="IPR027417">
    <property type="entry name" value="P-loop_NTPase"/>
</dbReference>
<protein>
    <submittedName>
        <fullName evidence="11">ABC transporter ATP-binding protein</fullName>
    </submittedName>
</protein>
<dbReference type="GO" id="GO:0016887">
    <property type="term" value="F:ATP hydrolysis activity"/>
    <property type="evidence" value="ECO:0007669"/>
    <property type="project" value="InterPro"/>
</dbReference>
<evidence type="ECO:0000256" key="2">
    <source>
        <dbReference type="ARBA" id="ARBA00022448"/>
    </source>
</evidence>
<evidence type="ECO:0000256" key="8">
    <source>
        <dbReference type="SAM" id="Phobius"/>
    </source>
</evidence>
<keyword evidence="7 8" id="KW-0472">Membrane</keyword>
<evidence type="ECO:0000256" key="4">
    <source>
        <dbReference type="ARBA" id="ARBA00022741"/>
    </source>
</evidence>
<dbReference type="SMART" id="SM00382">
    <property type="entry name" value="AAA"/>
    <property type="match status" value="1"/>
</dbReference>
<keyword evidence="3 8" id="KW-0812">Transmembrane</keyword>
<organism evidence="11 12">
    <name type="scientific">Vagococcus allomyrinae</name>
    <dbReference type="NCBI Taxonomy" id="2794353"/>
    <lineage>
        <taxon>Bacteria</taxon>
        <taxon>Bacillati</taxon>
        <taxon>Bacillota</taxon>
        <taxon>Bacilli</taxon>
        <taxon>Lactobacillales</taxon>
        <taxon>Enterococcaceae</taxon>
        <taxon>Vagococcus</taxon>
    </lineage>
</organism>
<evidence type="ECO:0000256" key="5">
    <source>
        <dbReference type="ARBA" id="ARBA00022840"/>
    </source>
</evidence>
<keyword evidence="6 8" id="KW-1133">Transmembrane helix</keyword>
<evidence type="ECO:0000313" key="12">
    <source>
        <dbReference type="Proteomes" id="UP000674938"/>
    </source>
</evidence>
<gene>
    <name evidence="11" type="ORF">I6N95_01450</name>
</gene>
<dbReference type="CDD" id="cd18778">
    <property type="entry name" value="ABC_6TM_exporter_like"/>
    <property type="match status" value="1"/>
</dbReference>
<dbReference type="InterPro" id="IPR003593">
    <property type="entry name" value="AAA+_ATPase"/>
</dbReference>
<keyword evidence="4" id="KW-0547">Nucleotide-binding</keyword>
<dbReference type="InterPro" id="IPR017871">
    <property type="entry name" value="ABC_transporter-like_CS"/>
</dbReference>
<dbReference type="Pfam" id="PF00664">
    <property type="entry name" value="ABC_membrane"/>
    <property type="match status" value="1"/>
</dbReference>
<keyword evidence="2" id="KW-0813">Transport</keyword>